<evidence type="ECO:0000256" key="2">
    <source>
        <dbReference type="ARBA" id="ARBA00023150"/>
    </source>
</evidence>
<dbReference type="Gene3D" id="3.10.20.10">
    <property type="match status" value="1"/>
</dbReference>
<dbReference type="GO" id="GO:0097163">
    <property type="term" value="F:sulfur carrier activity"/>
    <property type="evidence" value="ECO:0007669"/>
    <property type="project" value="UniProtKB-UniRule"/>
</dbReference>
<protein>
    <recommendedName>
        <fullName evidence="3">Sulfur carrier protein FdhD</fullName>
    </recommendedName>
</protein>
<evidence type="ECO:0000256" key="3">
    <source>
        <dbReference type="HAMAP-Rule" id="MF_00187"/>
    </source>
</evidence>
<dbReference type="AlphaFoldDB" id="A0A2U2BL36"/>
<dbReference type="HAMAP" id="MF_00187">
    <property type="entry name" value="FdhD"/>
    <property type="match status" value="1"/>
</dbReference>
<dbReference type="SUPFAM" id="SSF53927">
    <property type="entry name" value="Cytidine deaminase-like"/>
    <property type="match status" value="1"/>
</dbReference>
<dbReference type="GeneID" id="29370162"/>
<feature type="region of interest" description="Disordered" evidence="4">
    <location>
        <begin position="1"/>
        <end position="35"/>
    </location>
</feature>
<reference evidence="5 6" key="1">
    <citation type="submission" date="2018-05" db="EMBL/GenBank/DDBJ databases">
        <title>Genome Sequence of an Efficient Indole-Degrading Bacterium, Alcaligenes sp.YBY.</title>
        <authorList>
            <person name="Yang B."/>
        </authorList>
    </citation>
    <scope>NUCLEOTIDE SEQUENCE [LARGE SCALE GENOMIC DNA]</scope>
    <source>
        <strain evidence="5 6">YBY</strain>
    </source>
</reference>
<keyword evidence="2 3" id="KW-0501">Molybdenum cofactor biosynthesis</keyword>
<evidence type="ECO:0000256" key="1">
    <source>
        <dbReference type="ARBA" id="ARBA00022490"/>
    </source>
</evidence>
<proteinExistence type="inferred from homology"/>
<dbReference type="InterPro" id="IPR016193">
    <property type="entry name" value="Cytidine_deaminase-like"/>
</dbReference>
<dbReference type="GO" id="GO:0016783">
    <property type="term" value="F:sulfurtransferase activity"/>
    <property type="evidence" value="ECO:0007669"/>
    <property type="project" value="InterPro"/>
</dbReference>
<feature type="active site" description="Cysteine persulfide intermediate" evidence="3">
    <location>
        <position position="122"/>
    </location>
</feature>
<dbReference type="InterPro" id="IPR003786">
    <property type="entry name" value="FdhD"/>
</dbReference>
<dbReference type="Pfam" id="PF02634">
    <property type="entry name" value="FdhD-NarQ"/>
    <property type="match status" value="1"/>
</dbReference>
<dbReference type="RefSeq" id="WP_045930882.1">
    <property type="nucleotide sequence ID" value="NZ_CAXOJJ010000013.1"/>
</dbReference>
<comment type="subcellular location">
    <subcellularLocation>
        <location evidence="3">Cytoplasm</location>
    </subcellularLocation>
</comment>
<keyword evidence="5" id="KW-0808">Transferase</keyword>
<dbReference type="STRING" id="511.UZ73_07330"/>
<dbReference type="GO" id="GO:0005737">
    <property type="term" value="C:cytoplasm"/>
    <property type="evidence" value="ECO:0007669"/>
    <property type="project" value="UniProtKB-SubCell"/>
</dbReference>
<organism evidence="5 6">
    <name type="scientific">Alcaligenes faecalis</name>
    <dbReference type="NCBI Taxonomy" id="511"/>
    <lineage>
        <taxon>Bacteria</taxon>
        <taxon>Pseudomonadati</taxon>
        <taxon>Pseudomonadota</taxon>
        <taxon>Betaproteobacteria</taxon>
        <taxon>Burkholderiales</taxon>
        <taxon>Alcaligenaceae</taxon>
        <taxon>Alcaligenes</taxon>
    </lineage>
</organism>
<dbReference type="GO" id="GO:0006777">
    <property type="term" value="P:Mo-molybdopterin cofactor biosynthetic process"/>
    <property type="evidence" value="ECO:0007669"/>
    <property type="project" value="UniProtKB-UniRule"/>
</dbReference>
<dbReference type="PANTHER" id="PTHR30592">
    <property type="entry name" value="FORMATE DEHYDROGENASE"/>
    <property type="match status" value="1"/>
</dbReference>
<dbReference type="Proteomes" id="UP000245216">
    <property type="component" value="Unassembled WGS sequence"/>
</dbReference>
<gene>
    <name evidence="3" type="primary">fdhD</name>
    <name evidence="5" type="ORF">DF183_08435</name>
</gene>
<comment type="caution">
    <text evidence="5">The sequence shown here is derived from an EMBL/GenBank/DDBJ whole genome shotgun (WGS) entry which is preliminary data.</text>
</comment>
<dbReference type="PANTHER" id="PTHR30592:SF1">
    <property type="entry name" value="SULFUR CARRIER PROTEIN FDHD"/>
    <property type="match status" value="1"/>
</dbReference>
<dbReference type="KEGG" id="afa:UZ73_07330"/>
<reference evidence="5 6" key="2">
    <citation type="submission" date="2018-05" db="EMBL/GenBank/DDBJ databases">
        <authorList>
            <person name="Lanie J.A."/>
            <person name="Ng W.-L."/>
            <person name="Kazmierczak K.M."/>
            <person name="Andrzejewski T.M."/>
            <person name="Davidsen T.M."/>
            <person name="Wayne K.J."/>
            <person name="Tettelin H."/>
            <person name="Glass J.I."/>
            <person name="Rusch D."/>
            <person name="Podicherti R."/>
            <person name="Tsui H.-C.T."/>
            <person name="Winkler M.E."/>
        </authorList>
    </citation>
    <scope>NUCLEOTIDE SEQUENCE [LARGE SCALE GENOMIC DNA]</scope>
    <source>
        <strain evidence="5 6">YBY</strain>
    </source>
</reference>
<name>A0A2U2BL36_ALCFA</name>
<comment type="function">
    <text evidence="3">Required for formate dehydrogenase (FDH) activity. Acts as a sulfur carrier protein that transfers sulfur from IscS to the molybdenum cofactor prior to its insertion into FDH.</text>
</comment>
<dbReference type="NCBIfam" id="TIGR00129">
    <property type="entry name" value="fdhD_narQ"/>
    <property type="match status" value="1"/>
</dbReference>
<keyword evidence="1 3" id="KW-0963">Cytoplasm</keyword>
<comment type="caution">
    <text evidence="3">Lacks conserved residue(s) required for the propagation of feature annotation.</text>
</comment>
<evidence type="ECO:0000313" key="6">
    <source>
        <dbReference type="Proteomes" id="UP000245216"/>
    </source>
</evidence>
<accession>A0A2U2BL36</accession>
<dbReference type="EMBL" id="QEXO01000002">
    <property type="protein sequence ID" value="PWE14720.1"/>
    <property type="molecule type" value="Genomic_DNA"/>
</dbReference>
<evidence type="ECO:0000256" key="4">
    <source>
        <dbReference type="SAM" id="MobiDB-lite"/>
    </source>
</evidence>
<dbReference type="PIRSF" id="PIRSF015626">
    <property type="entry name" value="FdhD"/>
    <property type="match status" value="1"/>
</dbReference>
<comment type="similarity">
    <text evidence="3">Belongs to the FdhD family.</text>
</comment>
<dbReference type="Gene3D" id="3.40.140.10">
    <property type="entry name" value="Cytidine Deaminase, domain 2"/>
    <property type="match status" value="1"/>
</dbReference>
<sequence>MSQADFRDASAPATVWRQARTPAEAQADTLPQEDQDALAREQAVALEFNGISHSALLCSPSDLEDLAYGFSMTEGIIRTADDIRGVDVLEGERGSLLQIEIASACQHQLKARRRQLAGRTGCGLCGLESLDEVRRQLPRLDAPEHSPDAAAIFQALDALRSSQPLHQLTGATHAAAWCSLQGDILAVREDVGRHNALDKLLGHMLRNNIDPRSGMVLISSRASFEMVQKAAAMGINFVVAVSAPTAYAVQIADELGVMLAAFARDRSFTLYSHPHYLNSAESRSATSP</sequence>
<evidence type="ECO:0000313" key="5">
    <source>
        <dbReference type="EMBL" id="PWE14720.1"/>
    </source>
</evidence>